<protein>
    <recommendedName>
        <fullName evidence="3">Fibronectin type-III domain-containing protein</fullName>
    </recommendedName>
</protein>
<accession>A0A8I6RDS7</accession>
<feature type="region of interest" description="Disordered" evidence="2">
    <location>
        <begin position="109"/>
        <end position="130"/>
    </location>
</feature>
<dbReference type="InterPro" id="IPR013783">
    <property type="entry name" value="Ig-like_fold"/>
</dbReference>
<feature type="region of interest" description="Disordered" evidence="2">
    <location>
        <begin position="408"/>
        <end position="431"/>
    </location>
</feature>
<dbReference type="InterPro" id="IPR036116">
    <property type="entry name" value="FN3_sf"/>
</dbReference>
<dbReference type="InterPro" id="IPR056565">
    <property type="entry name" value="Fn3_ATF7IP"/>
</dbReference>
<dbReference type="InterPro" id="IPR003961">
    <property type="entry name" value="FN3_dom"/>
</dbReference>
<feature type="compositionally biased region" description="Polar residues" evidence="2">
    <location>
        <begin position="109"/>
        <end position="119"/>
    </location>
</feature>
<dbReference type="GO" id="GO:0005667">
    <property type="term" value="C:transcription regulator complex"/>
    <property type="evidence" value="ECO:0007669"/>
    <property type="project" value="TreeGrafter"/>
</dbReference>
<evidence type="ECO:0000256" key="1">
    <source>
        <dbReference type="SAM" id="Coils"/>
    </source>
</evidence>
<dbReference type="KEGG" id="clec:106662955"/>
<keyword evidence="1" id="KW-0175">Coiled coil</keyword>
<feature type="compositionally biased region" description="Basic and acidic residues" evidence="2">
    <location>
        <begin position="410"/>
        <end position="425"/>
    </location>
</feature>
<evidence type="ECO:0000313" key="5">
    <source>
        <dbReference type="Proteomes" id="UP000494040"/>
    </source>
</evidence>
<dbReference type="EnsemblMetazoa" id="XM_014387412.2">
    <property type="protein sequence ID" value="XP_014242898.1"/>
    <property type="gene ID" value="LOC106662955"/>
</dbReference>
<feature type="compositionally biased region" description="Low complexity" evidence="2">
    <location>
        <begin position="574"/>
        <end position="586"/>
    </location>
</feature>
<name>A0A8I6RDS7_CIMLE</name>
<evidence type="ECO:0000313" key="4">
    <source>
        <dbReference type="EnsemblMetazoa" id="XP_014242898.1"/>
    </source>
</evidence>
<feature type="region of interest" description="Disordered" evidence="2">
    <location>
        <begin position="557"/>
        <end position="600"/>
    </location>
</feature>
<dbReference type="OMA" id="LVATRCH"/>
<dbReference type="PANTHER" id="PTHR23210">
    <property type="entry name" value="ACTIVATING TRANSCRIPTION FACTOR 7 INTERACTING PROTEIN"/>
    <property type="match status" value="1"/>
</dbReference>
<proteinExistence type="predicted"/>
<feature type="region of interest" description="Disordered" evidence="2">
    <location>
        <begin position="305"/>
        <end position="325"/>
    </location>
</feature>
<feature type="compositionally biased region" description="Basic and acidic residues" evidence="2">
    <location>
        <begin position="120"/>
        <end position="130"/>
    </location>
</feature>
<feature type="region of interest" description="Disordered" evidence="2">
    <location>
        <begin position="1"/>
        <end position="25"/>
    </location>
</feature>
<dbReference type="CDD" id="cd00063">
    <property type="entry name" value="FN3"/>
    <property type="match status" value="1"/>
</dbReference>
<dbReference type="PANTHER" id="PTHR23210:SF26">
    <property type="entry name" value="ACTIVATING TRANSCRIPTION FACTOR 7-INTERACTING PROTEIN 1"/>
    <property type="match status" value="1"/>
</dbReference>
<dbReference type="InterPro" id="IPR026085">
    <property type="entry name" value="ATF7-int"/>
</dbReference>
<organism evidence="4 5">
    <name type="scientific">Cimex lectularius</name>
    <name type="common">Bed bug</name>
    <name type="synonym">Acanthia lectularia</name>
    <dbReference type="NCBI Taxonomy" id="79782"/>
    <lineage>
        <taxon>Eukaryota</taxon>
        <taxon>Metazoa</taxon>
        <taxon>Ecdysozoa</taxon>
        <taxon>Arthropoda</taxon>
        <taxon>Hexapoda</taxon>
        <taxon>Insecta</taxon>
        <taxon>Pterygota</taxon>
        <taxon>Neoptera</taxon>
        <taxon>Paraneoptera</taxon>
        <taxon>Hemiptera</taxon>
        <taxon>Heteroptera</taxon>
        <taxon>Panheteroptera</taxon>
        <taxon>Cimicomorpha</taxon>
        <taxon>Cimicidae</taxon>
        <taxon>Cimex</taxon>
    </lineage>
</organism>
<keyword evidence="5" id="KW-1185">Reference proteome</keyword>
<feature type="region of interest" description="Disordered" evidence="2">
    <location>
        <begin position="176"/>
        <end position="246"/>
    </location>
</feature>
<dbReference type="OrthoDB" id="2434995at2759"/>
<feature type="coiled-coil region" evidence="1">
    <location>
        <begin position="485"/>
        <end position="512"/>
    </location>
</feature>
<dbReference type="PROSITE" id="PS50853">
    <property type="entry name" value="FN3"/>
    <property type="match status" value="1"/>
</dbReference>
<feature type="domain" description="Fibronectin type-III" evidence="3">
    <location>
        <begin position="750"/>
        <end position="859"/>
    </location>
</feature>
<reference evidence="4" key="1">
    <citation type="submission" date="2022-01" db="UniProtKB">
        <authorList>
            <consortium name="EnsemblMetazoa"/>
        </authorList>
    </citation>
    <scope>IDENTIFICATION</scope>
</reference>
<feature type="region of interest" description="Disordered" evidence="2">
    <location>
        <begin position="629"/>
        <end position="659"/>
    </location>
</feature>
<dbReference type="GO" id="GO:0005634">
    <property type="term" value="C:nucleus"/>
    <property type="evidence" value="ECO:0007669"/>
    <property type="project" value="TreeGrafter"/>
</dbReference>
<dbReference type="Pfam" id="PF16794">
    <property type="entry name" value="fn3_4"/>
    <property type="match status" value="1"/>
</dbReference>
<dbReference type="SUPFAM" id="SSF49265">
    <property type="entry name" value="Fibronectin type III"/>
    <property type="match status" value="1"/>
</dbReference>
<sequence>MVRNGSVVGRLSPGKASSVGKSGQVGRGVRRVSALLVATRCHTGPTLTHDSARLTTASCTLLQSPARVTLGLTRPMDATALLPSDSVQSDSEDPFADFEEFCQKITESEVLNESTSQKESSVERKPAKVPERDAVETLKGEMIETPIGDEVALLNGEIACERLDKHIKCEMFAGSADTRSDPKEDDERVQSDLNPKLVERPDEAIPEVAADSQTEKVPENDCNGLKDKGAESDAERDSTGLDKHDHERLADVQSALDRLIDIVDSGVEAGPKKEESPALEMIINPDAIKRAIVENAIAEEPAEFPKGEAKTERCEVDSPEKPAEVDKPNMELVDTELIIEERISDPTEFHSPQEQTHFLKRDMNTSEMEEIGRTSKKLKFSASESDVEKMDVDEIITNGYVEQTCNGSATKEEIESARPKTDKLLNGDTPNNKKSLREEALYLKEQLKRGEEITINQELLEEVIMIKVTEYLADSGTTGQMRVSVQHIEDELERLKKQVVMYRKQYEDAKRVIKKLVDDKKACKEYTNSVAPAKVTRSVGLQVCTIGRRSVHNLNINTMAERRQEEPTKPSTPPSTSSMQPVQFAMPAPPPPEPVPSTSGIKTIAPSTSGVKPPIRQNAKKTTTGIPRLGEQRKMAPPPVANDTVPIVSPVKPPSNEVIDLTDKDDIQEDAKKKQIGTNVVQVNSCQIQIMNSNGEYSSQTNNADNGTVMIKTTNLIKQISTAADTDIIPLPSPYPALPVAFYSENVPRPPRPLLRISQTPGNPPGKSGIMLSWNFSSDDHPSPPISKYQVYAYQEGGEDGSKDNWKKVGDVDALPLPMACTLTQFKDGFKYYFAVRAIDKNMTKGEFSLPSSIRLHPLKRISMNGTK</sequence>
<dbReference type="Gene3D" id="2.60.40.10">
    <property type="entry name" value="Immunoglobulins"/>
    <property type="match status" value="1"/>
</dbReference>
<dbReference type="RefSeq" id="XP_014242898.1">
    <property type="nucleotide sequence ID" value="XM_014387412.2"/>
</dbReference>
<evidence type="ECO:0000259" key="3">
    <source>
        <dbReference type="PROSITE" id="PS50853"/>
    </source>
</evidence>
<dbReference type="GeneID" id="106662955"/>
<dbReference type="GO" id="GO:0003712">
    <property type="term" value="F:transcription coregulator activity"/>
    <property type="evidence" value="ECO:0007669"/>
    <property type="project" value="TreeGrafter"/>
</dbReference>
<dbReference type="AlphaFoldDB" id="A0A8I6RDS7"/>
<dbReference type="GO" id="GO:0006355">
    <property type="term" value="P:regulation of DNA-templated transcription"/>
    <property type="evidence" value="ECO:0007669"/>
    <property type="project" value="TreeGrafter"/>
</dbReference>
<evidence type="ECO:0000256" key="2">
    <source>
        <dbReference type="SAM" id="MobiDB-lite"/>
    </source>
</evidence>
<feature type="compositionally biased region" description="Basic and acidic residues" evidence="2">
    <location>
        <begin position="213"/>
        <end position="246"/>
    </location>
</feature>
<dbReference type="Proteomes" id="UP000494040">
    <property type="component" value="Unassembled WGS sequence"/>
</dbReference>
<feature type="compositionally biased region" description="Basic and acidic residues" evidence="2">
    <location>
        <begin position="178"/>
        <end position="190"/>
    </location>
</feature>